<gene>
    <name evidence="1" type="ORF">AB6A40_008705</name>
</gene>
<evidence type="ECO:0000313" key="2">
    <source>
        <dbReference type="Proteomes" id="UP001608902"/>
    </source>
</evidence>
<dbReference type="EMBL" id="JBGFUD010008285">
    <property type="protein sequence ID" value="MFH4981996.1"/>
    <property type="molecule type" value="Genomic_DNA"/>
</dbReference>
<dbReference type="AlphaFoldDB" id="A0ABD6EQ77"/>
<organism evidence="1 2">
    <name type="scientific">Gnathostoma spinigerum</name>
    <dbReference type="NCBI Taxonomy" id="75299"/>
    <lineage>
        <taxon>Eukaryota</taxon>
        <taxon>Metazoa</taxon>
        <taxon>Ecdysozoa</taxon>
        <taxon>Nematoda</taxon>
        <taxon>Chromadorea</taxon>
        <taxon>Rhabditida</taxon>
        <taxon>Spirurina</taxon>
        <taxon>Gnathostomatomorpha</taxon>
        <taxon>Gnathostomatoidea</taxon>
        <taxon>Gnathostomatidae</taxon>
        <taxon>Gnathostoma</taxon>
    </lineage>
</organism>
<evidence type="ECO:0000313" key="1">
    <source>
        <dbReference type="EMBL" id="MFH4981996.1"/>
    </source>
</evidence>
<accession>A0ABD6EQ77</accession>
<proteinExistence type="predicted"/>
<dbReference type="Proteomes" id="UP001608902">
    <property type="component" value="Unassembled WGS sequence"/>
</dbReference>
<protein>
    <submittedName>
        <fullName evidence="1">Uncharacterized protein</fullName>
    </submittedName>
</protein>
<reference evidence="1 2" key="1">
    <citation type="submission" date="2024-08" db="EMBL/GenBank/DDBJ databases">
        <title>Gnathostoma spinigerum genome.</title>
        <authorList>
            <person name="Gonzalez-Bertolin B."/>
            <person name="Monzon S."/>
            <person name="Zaballos A."/>
            <person name="Jimenez P."/>
            <person name="Dekumyoy P."/>
            <person name="Varona S."/>
            <person name="Cuesta I."/>
            <person name="Sumanam S."/>
            <person name="Adisakwattana P."/>
            <person name="Gasser R.B."/>
            <person name="Hernandez-Gonzalez A."/>
            <person name="Young N.D."/>
            <person name="Perteguer M.J."/>
        </authorList>
    </citation>
    <scope>NUCLEOTIDE SEQUENCE [LARGE SCALE GENOMIC DNA]</scope>
    <source>
        <strain evidence="1">AL3</strain>
        <tissue evidence="1">Liver</tissue>
    </source>
</reference>
<name>A0ABD6EQ77_9BILA</name>
<comment type="caution">
    <text evidence="1">The sequence shown here is derived from an EMBL/GenBank/DDBJ whole genome shotgun (WGS) entry which is preliminary data.</text>
</comment>
<sequence length="199" mass="22721">MGVATPSSQTLFHDNAYCEKSPNYPMHFAREILLLMTVSSFSSSDFSRIILLSDRPIPKLSWETALRPTRKAEVSMLSWQQYKAYKAELCQSQSDDLRALTSDYLSWEEMAFHKSLRVKLFSKSPSETDVSYSDALFLAGIDRHFVAPQQQQSHCEVTSFEESEHSSSLAEDNRFEDILINRIFSVPLSDADIGDYSIR</sequence>
<keyword evidence="2" id="KW-1185">Reference proteome</keyword>